<dbReference type="GO" id="GO:0007166">
    <property type="term" value="P:cell surface receptor signaling pathway"/>
    <property type="evidence" value="ECO:0007669"/>
    <property type="project" value="TreeGrafter"/>
</dbReference>
<dbReference type="InterPro" id="IPR013783">
    <property type="entry name" value="Ig-like_fold"/>
</dbReference>
<dbReference type="InterPro" id="IPR007110">
    <property type="entry name" value="Ig-like_dom"/>
</dbReference>
<feature type="chain" id="PRO_5034598451" description="Ig-like domain-containing protein" evidence="3">
    <location>
        <begin position="20"/>
        <end position="122"/>
    </location>
</feature>
<dbReference type="InterPro" id="IPR036179">
    <property type="entry name" value="Ig-like_dom_sf"/>
</dbReference>
<dbReference type="SUPFAM" id="SSF48726">
    <property type="entry name" value="Immunoglobulin"/>
    <property type="match status" value="1"/>
</dbReference>
<dbReference type="InterPro" id="IPR013106">
    <property type="entry name" value="Ig_V-set"/>
</dbReference>
<evidence type="ECO:0000256" key="2">
    <source>
        <dbReference type="ARBA" id="ARBA00022859"/>
    </source>
</evidence>
<sequence length="122" mass="13970">MILLGLLNCFLHLSGTVGASDSKHVEQKPPFIIRKYGDSVNNEIKCSHNITNYQVILWYKQDRGKSLKLLGYLNTNILNHEEDLEERIRFDGDGRKESTLRVTDLNFNDSALYFCAASYTVL</sequence>
<dbReference type="InterPro" id="IPR050413">
    <property type="entry name" value="TCR_beta_variable"/>
</dbReference>
<accession>A0A8C5DKI0</accession>
<keyword evidence="2" id="KW-0391">Immunity</keyword>
<dbReference type="Ensembl" id="ENSGWIT00000008150.1">
    <property type="protein sequence ID" value="ENSGWIP00000007360.1"/>
    <property type="gene ID" value="ENSGWIG00000004300.1"/>
</dbReference>
<evidence type="ECO:0000313" key="5">
    <source>
        <dbReference type="Ensembl" id="ENSGWIP00000007360.1"/>
    </source>
</evidence>
<dbReference type="GO" id="GO:0002376">
    <property type="term" value="P:immune system process"/>
    <property type="evidence" value="ECO:0007669"/>
    <property type="project" value="UniProtKB-KW"/>
</dbReference>
<dbReference type="GO" id="GO:0005886">
    <property type="term" value="C:plasma membrane"/>
    <property type="evidence" value="ECO:0007669"/>
    <property type="project" value="TreeGrafter"/>
</dbReference>
<keyword evidence="6" id="KW-1185">Reference proteome</keyword>
<reference evidence="5" key="1">
    <citation type="submission" date="2020-06" db="EMBL/GenBank/DDBJ databases">
        <authorList>
            <consortium name="Wellcome Sanger Institute Data Sharing"/>
        </authorList>
    </citation>
    <scope>NUCLEOTIDE SEQUENCE [LARGE SCALE GENOMIC DNA]</scope>
</reference>
<feature type="domain" description="Ig-like" evidence="4">
    <location>
        <begin position="37"/>
        <end position="122"/>
    </location>
</feature>
<evidence type="ECO:0000259" key="4">
    <source>
        <dbReference type="PROSITE" id="PS50835"/>
    </source>
</evidence>
<protein>
    <recommendedName>
        <fullName evidence="4">Ig-like domain-containing protein</fullName>
    </recommendedName>
</protein>
<evidence type="ECO:0000313" key="6">
    <source>
        <dbReference type="Proteomes" id="UP000694680"/>
    </source>
</evidence>
<dbReference type="PANTHER" id="PTHR23268:SF102">
    <property type="entry name" value="IMMUNOGLOBULIN V-SET DOMAIN-CONTAINING PROTEIN"/>
    <property type="match status" value="1"/>
</dbReference>
<proteinExistence type="predicted"/>
<keyword evidence="1 3" id="KW-0732">Signal</keyword>
<dbReference type="Pfam" id="PF07686">
    <property type="entry name" value="V-set"/>
    <property type="match status" value="1"/>
</dbReference>
<dbReference type="SMART" id="SM00406">
    <property type="entry name" value="IGv"/>
    <property type="match status" value="1"/>
</dbReference>
<feature type="signal peptide" evidence="3">
    <location>
        <begin position="1"/>
        <end position="19"/>
    </location>
</feature>
<reference evidence="5" key="3">
    <citation type="submission" date="2025-09" db="UniProtKB">
        <authorList>
            <consortium name="Ensembl"/>
        </authorList>
    </citation>
    <scope>IDENTIFICATION</scope>
</reference>
<evidence type="ECO:0000256" key="1">
    <source>
        <dbReference type="ARBA" id="ARBA00022729"/>
    </source>
</evidence>
<dbReference type="PROSITE" id="PS50835">
    <property type="entry name" value="IG_LIKE"/>
    <property type="match status" value="1"/>
</dbReference>
<dbReference type="AlphaFoldDB" id="A0A8C5DKI0"/>
<evidence type="ECO:0000256" key="3">
    <source>
        <dbReference type="SAM" id="SignalP"/>
    </source>
</evidence>
<organism evidence="5 6">
    <name type="scientific">Gouania willdenowi</name>
    <name type="common">Blunt-snouted clingfish</name>
    <name type="synonym">Lepadogaster willdenowi</name>
    <dbReference type="NCBI Taxonomy" id="441366"/>
    <lineage>
        <taxon>Eukaryota</taxon>
        <taxon>Metazoa</taxon>
        <taxon>Chordata</taxon>
        <taxon>Craniata</taxon>
        <taxon>Vertebrata</taxon>
        <taxon>Euteleostomi</taxon>
        <taxon>Actinopterygii</taxon>
        <taxon>Neopterygii</taxon>
        <taxon>Teleostei</taxon>
        <taxon>Neoteleostei</taxon>
        <taxon>Acanthomorphata</taxon>
        <taxon>Ovalentaria</taxon>
        <taxon>Blenniimorphae</taxon>
        <taxon>Blenniiformes</taxon>
        <taxon>Gobiesocoidei</taxon>
        <taxon>Gobiesocidae</taxon>
        <taxon>Gobiesocinae</taxon>
        <taxon>Gouania</taxon>
    </lineage>
</organism>
<reference evidence="5" key="2">
    <citation type="submission" date="2025-08" db="UniProtKB">
        <authorList>
            <consortium name="Ensembl"/>
        </authorList>
    </citation>
    <scope>IDENTIFICATION</scope>
</reference>
<dbReference type="Proteomes" id="UP000694680">
    <property type="component" value="Chromosome 22"/>
</dbReference>
<dbReference type="Gene3D" id="2.60.40.10">
    <property type="entry name" value="Immunoglobulins"/>
    <property type="match status" value="1"/>
</dbReference>
<name>A0A8C5DKI0_GOUWI</name>
<dbReference type="PANTHER" id="PTHR23268">
    <property type="entry name" value="T-CELL RECEPTOR BETA CHAIN"/>
    <property type="match status" value="1"/>
</dbReference>